<dbReference type="AlphaFoldDB" id="A0AAJ1WXI4"/>
<dbReference type="CDD" id="cd11616">
    <property type="entry name" value="SAF_DH_OX_like"/>
    <property type="match status" value="1"/>
</dbReference>
<reference evidence="2" key="1">
    <citation type="submission" date="2023-07" db="EMBL/GenBank/DDBJ databases">
        <title>Genomic Encyclopedia of Type Strains, Phase IV (KMG-IV): sequencing the most valuable type-strain genomes for metagenomic binning, comparative biology and taxonomic classification.</title>
        <authorList>
            <person name="Goeker M."/>
        </authorList>
    </citation>
    <scope>NUCLEOTIDE SEQUENCE</scope>
    <source>
        <strain evidence="2">DSM 19569</strain>
    </source>
</reference>
<dbReference type="GO" id="GO:0000166">
    <property type="term" value="F:nucleotide binding"/>
    <property type="evidence" value="ECO:0007669"/>
    <property type="project" value="InterPro"/>
</dbReference>
<dbReference type="InterPro" id="IPR048423">
    <property type="entry name" value="DRL_cat"/>
</dbReference>
<accession>A0AAJ1WXI4</accession>
<dbReference type="RefSeq" id="WP_230368289.1">
    <property type="nucleotide sequence ID" value="NZ_JAJALK010000025.1"/>
</dbReference>
<name>A0AAJ1WXI4_9HYPH</name>
<sequence>MNLYRLLRDRQDAGKPVTVGLIGAGKYGTMFLAQARTTPGMQIVAVVDLDLGRAARQLAACYWPAEQVAAHSCEDAIRTGRTCLTDDADAVIRAGGIEVIIEATGDPRTGIRIALAAIAAGKHVVMVNVEADVVAGPLLARKATQAGVVYSLAYGDQPAIVCEHVDWARVCGFRVVAAGKGTRYLPRFHQSTPDTVFGNLPGLIEIEDRSSINPKMFNSFVDGTKSAIETTAIANATGLWAQSQGLAFPPASRFELADVLRPKEEGGSLEFTGVTECVSSLTRDGSSVPHNLAHGTFVVVEAAEDSAYTRECFREYHMLPDATGRYAALYRPIHFSGLELGISAAWAALLRQPTGAPTSFSADVAAIAKRDLKAGETLDGEGGYCVWGRQIPAKDSLDEGYLPLGLAHQVRLIRDVPMGTGVRWGDVAFAPDDPVVALRREMEAAFDPRPA</sequence>
<organism evidence="2 3">
    <name type="scientific">Methylobacterium brachiatum</name>
    <dbReference type="NCBI Taxonomy" id="269660"/>
    <lineage>
        <taxon>Bacteria</taxon>
        <taxon>Pseudomonadati</taxon>
        <taxon>Pseudomonadota</taxon>
        <taxon>Alphaproteobacteria</taxon>
        <taxon>Hyphomicrobiales</taxon>
        <taxon>Methylobacteriaceae</taxon>
        <taxon>Methylobacterium</taxon>
    </lineage>
</organism>
<dbReference type="EMBL" id="JAUSWL010000016">
    <property type="protein sequence ID" value="MDQ0546629.1"/>
    <property type="molecule type" value="Genomic_DNA"/>
</dbReference>
<dbReference type="Pfam" id="PF01408">
    <property type="entry name" value="GFO_IDH_MocA"/>
    <property type="match status" value="1"/>
</dbReference>
<proteinExistence type="predicted"/>
<dbReference type="Pfam" id="PF21135">
    <property type="entry name" value="DRL_cat"/>
    <property type="match status" value="1"/>
</dbReference>
<dbReference type="Proteomes" id="UP001223420">
    <property type="component" value="Unassembled WGS sequence"/>
</dbReference>
<dbReference type="SUPFAM" id="SSF51735">
    <property type="entry name" value="NAD(P)-binding Rossmann-fold domains"/>
    <property type="match status" value="1"/>
</dbReference>
<comment type="caution">
    <text evidence="2">The sequence shown here is derived from an EMBL/GenBank/DDBJ whole genome shotgun (WGS) entry which is preliminary data.</text>
</comment>
<dbReference type="InterPro" id="IPR000683">
    <property type="entry name" value="Gfo/Idh/MocA-like_OxRdtase_N"/>
</dbReference>
<evidence type="ECO:0000313" key="2">
    <source>
        <dbReference type="EMBL" id="MDQ0546629.1"/>
    </source>
</evidence>
<dbReference type="InterPro" id="IPR036291">
    <property type="entry name" value="NAD(P)-bd_dom_sf"/>
</dbReference>
<dbReference type="PANTHER" id="PTHR37850">
    <property type="entry name" value="STRU PROTEIN"/>
    <property type="match status" value="1"/>
</dbReference>
<evidence type="ECO:0000313" key="3">
    <source>
        <dbReference type="Proteomes" id="UP001223420"/>
    </source>
</evidence>
<evidence type="ECO:0000259" key="1">
    <source>
        <dbReference type="SMART" id="SM00858"/>
    </source>
</evidence>
<protein>
    <submittedName>
        <fullName evidence="2">Homoserine dehydrogenase-like protein</fullName>
    </submittedName>
</protein>
<dbReference type="SMART" id="SM00858">
    <property type="entry name" value="SAF"/>
    <property type="match status" value="1"/>
</dbReference>
<dbReference type="PANTHER" id="PTHR37850:SF3">
    <property type="entry name" value="BLR7815 PROTEIN"/>
    <property type="match status" value="1"/>
</dbReference>
<dbReference type="Gene3D" id="3.40.50.720">
    <property type="entry name" value="NAD(P)-binding Rossmann-like Domain"/>
    <property type="match status" value="1"/>
</dbReference>
<dbReference type="InterPro" id="IPR013974">
    <property type="entry name" value="SAF"/>
</dbReference>
<gene>
    <name evidence="2" type="ORF">QO001_005581</name>
</gene>
<feature type="domain" description="SAF" evidence="1">
    <location>
        <begin position="363"/>
        <end position="428"/>
    </location>
</feature>